<evidence type="ECO:0000256" key="7">
    <source>
        <dbReference type="ARBA" id="ARBA00048881"/>
    </source>
</evidence>
<dbReference type="InterPro" id="IPR050316">
    <property type="entry name" value="Tyrosinase/Hemocyanin"/>
</dbReference>
<dbReference type="Proteomes" id="UP001412239">
    <property type="component" value="Unassembled WGS sequence"/>
</dbReference>
<keyword evidence="4" id="KW-0186">Copper</keyword>
<feature type="domain" description="Tyrosinase copper-binding" evidence="9">
    <location>
        <begin position="1056"/>
        <end position="1067"/>
    </location>
</feature>
<dbReference type="PANTHER" id="PTHR11474">
    <property type="entry name" value="TYROSINASE FAMILY MEMBER"/>
    <property type="match status" value="1"/>
</dbReference>
<protein>
    <recommendedName>
        <fullName evidence="2">tyrosinase</fullName>
        <ecNumber evidence="2">1.14.18.1</ecNumber>
    </recommendedName>
</protein>
<dbReference type="GO" id="GO:0042438">
    <property type="term" value="P:melanin biosynthetic process"/>
    <property type="evidence" value="ECO:0007669"/>
    <property type="project" value="UniProtKB-KW"/>
</dbReference>
<feature type="domain" description="Tyrosinase copper-binding" evidence="8">
    <location>
        <begin position="861"/>
        <end position="878"/>
    </location>
</feature>
<dbReference type="EC" id="1.14.18.1" evidence="2"/>
<dbReference type="PROSITE" id="PS00497">
    <property type="entry name" value="TYROSINASE_1"/>
    <property type="match status" value="1"/>
</dbReference>
<dbReference type="PRINTS" id="PR00092">
    <property type="entry name" value="TYROSINASE"/>
</dbReference>
<evidence type="ECO:0000259" key="9">
    <source>
        <dbReference type="PROSITE" id="PS00498"/>
    </source>
</evidence>
<reference evidence="10" key="1">
    <citation type="submission" date="2015-10" db="EMBL/GenBank/DDBJ databases">
        <authorList>
            <person name="Regsiter A."/>
            <person name="william w."/>
        </authorList>
    </citation>
    <scope>NUCLEOTIDE SEQUENCE</scope>
    <source>
        <strain evidence="10">Montdore</strain>
    </source>
</reference>
<gene>
    <name evidence="10" type="ORF">GSTUAT00005386001</name>
</gene>
<comment type="similarity">
    <text evidence="1">Belongs to the tyrosinase family.</text>
</comment>
<evidence type="ECO:0000313" key="11">
    <source>
        <dbReference type="Proteomes" id="UP001412239"/>
    </source>
</evidence>
<dbReference type="Pfam" id="PF00264">
    <property type="entry name" value="Tyrosinase"/>
    <property type="match status" value="1"/>
</dbReference>
<name>A0A292PSC1_9PEZI</name>
<evidence type="ECO:0000256" key="1">
    <source>
        <dbReference type="ARBA" id="ARBA00009928"/>
    </source>
</evidence>
<evidence type="ECO:0000313" key="10">
    <source>
        <dbReference type="EMBL" id="CUS10522.1"/>
    </source>
</evidence>
<dbReference type="EMBL" id="LN891045">
    <property type="protein sequence ID" value="CUS10522.1"/>
    <property type="molecule type" value="Genomic_DNA"/>
</dbReference>
<comment type="catalytic activity">
    <reaction evidence="7">
        <text>L-tyrosine + O2 = L-dopaquinone + H2O</text>
        <dbReference type="Rhea" id="RHEA:18117"/>
        <dbReference type="ChEBI" id="CHEBI:15377"/>
        <dbReference type="ChEBI" id="CHEBI:15379"/>
        <dbReference type="ChEBI" id="CHEBI:57924"/>
        <dbReference type="ChEBI" id="CHEBI:58315"/>
        <dbReference type="EC" id="1.14.18.1"/>
    </reaction>
</comment>
<proteinExistence type="inferred from homology"/>
<keyword evidence="11" id="KW-1185">Reference proteome</keyword>
<evidence type="ECO:0000256" key="4">
    <source>
        <dbReference type="ARBA" id="ARBA00023008"/>
    </source>
</evidence>
<organism evidence="10 11">
    <name type="scientific">Tuber aestivum</name>
    <name type="common">summer truffle</name>
    <dbReference type="NCBI Taxonomy" id="59557"/>
    <lineage>
        <taxon>Eukaryota</taxon>
        <taxon>Fungi</taxon>
        <taxon>Dikarya</taxon>
        <taxon>Ascomycota</taxon>
        <taxon>Pezizomycotina</taxon>
        <taxon>Pezizomycetes</taxon>
        <taxon>Pezizales</taxon>
        <taxon>Tuberaceae</taxon>
        <taxon>Tuber</taxon>
    </lineage>
</organism>
<dbReference type="InterPro" id="IPR008922">
    <property type="entry name" value="Di-copper_centre_dom_sf"/>
</dbReference>
<dbReference type="InterPro" id="IPR002227">
    <property type="entry name" value="Tyrosinase_Cu-bd"/>
</dbReference>
<accession>A0A292PSC1</accession>
<dbReference type="PROSITE" id="PS00498">
    <property type="entry name" value="TYROSINASE_2"/>
    <property type="match status" value="1"/>
</dbReference>
<dbReference type="PANTHER" id="PTHR11474:SF76">
    <property type="entry name" value="SHKT DOMAIN-CONTAINING PROTEIN"/>
    <property type="match status" value="1"/>
</dbReference>
<comment type="catalytic activity">
    <reaction evidence="6">
        <text>2 L-dopa + O2 = 2 L-dopaquinone + 2 H2O</text>
        <dbReference type="Rhea" id="RHEA:34287"/>
        <dbReference type="ChEBI" id="CHEBI:15377"/>
        <dbReference type="ChEBI" id="CHEBI:15379"/>
        <dbReference type="ChEBI" id="CHEBI:57504"/>
        <dbReference type="ChEBI" id="CHEBI:57924"/>
        <dbReference type="EC" id="1.14.18.1"/>
    </reaction>
</comment>
<sequence>MPSPLYALVEGRDLTPRRIDDPVAAGLTDWFGKYLAEHEKAQYPITLRSLLTDTIPHKTWVPFAIGDGTYLNYKPENAHIPRDLRFVVVATPTSPSTTNPRGWPADAIVADVNHVQPEAFKKNMPTLFVVGSPAFDSEEAFLQIASWEPTSGSLKFYQRDVKFSKQSPEYPSWLYLGSSSDAFEPDTRGKGPFDGHVNGTLVMKELAFPWVHWHSMKFNISQTFPPDSPLRTEPLLHPSDNLNSFDFLAGAERLEVIVKKAADKWFTARMRKDFGPINTPEPTITHVRDWIQHILDTTTINISAAGVNSEVVIADEGDFWTPTGMFYDSQALEDVVKSLGTTGFEIPKLGPVSSKFYNATIRSSNFALKTLASWTPEVVAFDHEGQSPWTILVPSIEDYQGYISIRDSGLLNHKTLASLLMVDFYNPVYSWRKHQLMRHIPSTTKRVDDGYTLSEDLRLAISLTQEAQIPGTPEHEFMQNISLPDDKYDNIFAQRVIEYINKIKEKIATQAGVDQYMLLSESRRRIFRPHPQSTGGETNPLSEFPMTLPYATGLPPNLPFQEMTEQGEVVVMHEKGQSLYNSKILQRHEDRLQRFANVQSPCGAFRTSMCPFAGYHMPILNGIKDNEPGTSELWEDPNNPIGAPGNAKWAGAEPLEGLVAYSGGYSDSTTVTPEAKIAELQKLATRVEGPEAGKPTWDDHIAGLFTKPFWIPEGAKRDKATARWIRAMKEGYTIDLESYESVKQWAVTTYYHLRGRTMPLPGELGEQEYFPKEACESIRLWINQGMRKTTNDEVELREEEIEDIDEPEWEIPKVRRDILELTQDELDYYRMQLDDVLRAGDPDRSSPWQKLGSIHTEWCLHYQEAFLPWHRAHLLYMESLIGCPIPYWNFFAEGAGEYGNPSAGIPQAFLDEEYKHPPTGQMRPNPLKYACANGGTSKAAMSPGYRGEFKDTKSKIYVQRDPLLTGGGTEEERREKIAQVKLYQDQIQNALTWPIFSQPQGLYGYPWANIQSFDPLPGDDQYPNREDFDGLFEQPHDNFQGWIGPDMADNSYTAFDPIFWSYHANVDRIFEQYIRDHQDATFSSIFPLQPFAGARADRISLGDPRRHIYTTIGDMVKTSLALGYSIAPPVHQDCPPRPVTYGREGPTAGSKTPYVLFEGVKCTTETYTIDVYIDCPTTSRQASASNKHYVGRLTRIGMGASASKGRCVKKGVTRVLNAAGAAERLAIRDDAEPVLSQVVIDIKTGEAVAEEVYKEWDGFVGKLVWGTAMPQGKGSGVEKPRG</sequence>
<evidence type="ECO:0000256" key="2">
    <source>
        <dbReference type="ARBA" id="ARBA00011906"/>
    </source>
</evidence>
<keyword evidence="5" id="KW-0470">Melanin biosynthesis</keyword>
<dbReference type="Gene3D" id="1.10.1280.10">
    <property type="entry name" value="Di-copper center containing domain from catechol oxidase"/>
    <property type="match status" value="1"/>
</dbReference>
<dbReference type="GO" id="GO:0046872">
    <property type="term" value="F:metal ion binding"/>
    <property type="evidence" value="ECO:0007669"/>
    <property type="project" value="UniProtKB-KW"/>
</dbReference>
<keyword evidence="3" id="KW-0479">Metal-binding</keyword>
<dbReference type="GO" id="GO:0004503">
    <property type="term" value="F:tyrosinase activity"/>
    <property type="evidence" value="ECO:0007669"/>
    <property type="project" value="UniProtKB-EC"/>
</dbReference>
<evidence type="ECO:0000259" key="8">
    <source>
        <dbReference type="PROSITE" id="PS00497"/>
    </source>
</evidence>
<evidence type="ECO:0000256" key="5">
    <source>
        <dbReference type="ARBA" id="ARBA00023101"/>
    </source>
</evidence>
<evidence type="ECO:0000256" key="6">
    <source>
        <dbReference type="ARBA" id="ARBA00048233"/>
    </source>
</evidence>
<evidence type="ECO:0000256" key="3">
    <source>
        <dbReference type="ARBA" id="ARBA00022723"/>
    </source>
</evidence>
<dbReference type="SUPFAM" id="SSF48056">
    <property type="entry name" value="Di-copper centre-containing domain"/>
    <property type="match status" value="1"/>
</dbReference>